<evidence type="ECO:0000256" key="10">
    <source>
        <dbReference type="PROSITE-ProRule" id="PRU00169"/>
    </source>
</evidence>
<dbReference type="InterPro" id="IPR051271">
    <property type="entry name" value="2C-system_Tx_regulators"/>
</dbReference>
<keyword evidence="5 9" id="KW-0805">Transcription regulation</keyword>
<evidence type="ECO:0000313" key="13">
    <source>
        <dbReference type="Proteomes" id="UP001519272"/>
    </source>
</evidence>
<evidence type="ECO:0000256" key="1">
    <source>
        <dbReference type="ARBA" id="ARBA00004496"/>
    </source>
</evidence>
<evidence type="ECO:0000256" key="3">
    <source>
        <dbReference type="ARBA" id="ARBA00022553"/>
    </source>
</evidence>
<comment type="subcellular location">
    <subcellularLocation>
        <location evidence="1 9">Cytoplasm</location>
    </subcellularLocation>
</comment>
<comment type="caution">
    <text evidence="12">The sequence shown here is derived from an EMBL/GenBank/DDBJ whole genome shotgun (WGS) entry which is preliminary data.</text>
</comment>
<dbReference type="SUPFAM" id="SSF46785">
    <property type="entry name" value="Winged helix' DNA-binding domain"/>
    <property type="match status" value="1"/>
</dbReference>
<dbReference type="RefSeq" id="WP_210090749.1">
    <property type="nucleotide sequence ID" value="NZ_JAGGKG010000022.1"/>
</dbReference>
<keyword evidence="4 9" id="KW-0902">Two-component regulatory system</keyword>
<dbReference type="PANTHER" id="PTHR45526">
    <property type="entry name" value="TRANSCRIPTIONAL REGULATORY PROTEIN DPIA"/>
    <property type="match status" value="1"/>
</dbReference>
<dbReference type="InterPro" id="IPR011006">
    <property type="entry name" value="CheY-like_superfamily"/>
</dbReference>
<evidence type="ECO:0000256" key="5">
    <source>
        <dbReference type="ARBA" id="ARBA00023015"/>
    </source>
</evidence>
<keyword evidence="2 9" id="KW-0963">Cytoplasm</keyword>
<keyword evidence="13" id="KW-1185">Reference proteome</keyword>
<dbReference type="SUPFAM" id="SSF52172">
    <property type="entry name" value="CheY-like"/>
    <property type="match status" value="1"/>
</dbReference>
<dbReference type="InterPro" id="IPR001789">
    <property type="entry name" value="Sig_transdc_resp-reg_receiver"/>
</dbReference>
<proteinExistence type="predicted"/>
<feature type="modified residue" description="4-aspartylphosphate" evidence="10">
    <location>
        <position position="54"/>
    </location>
</feature>
<organism evidence="12 13">
    <name type="scientific">Paenibacillus turicensis</name>
    <dbReference type="NCBI Taxonomy" id="160487"/>
    <lineage>
        <taxon>Bacteria</taxon>
        <taxon>Bacillati</taxon>
        <taxon>Bacillota</taxon>
        <taxon>Bacilli</taxon>
        <taxon>Bacillales</taxon>
        <taxon>Paenibacillaceae</taxon>
        <taxon>Paenibacillus</taxon>
    </lineage>
</organism>
<feature type="domain" description="Response regulatory" evidence="11">
    <location>
        <begin position="3"/>
        <end position="119"/>
    </location>
</feature>
<dbReference type="Proteomes" id="UP001519272">
    <property type="component" value="Unassembled WGS sequence"/>
</dbReference>
<dbReference type="CDD" id="cd19925">
    <property type="entry name" value="REC_citrate_TCS"/>
    <property type="match status" value="1"/>
</dbReference>
<evidence type="ECO:0000256" key="8">
    <source>
        <dbReference type="ARBA" id="ARBA00023163"/>
    </source>
</evidence>
<keyword evidence="6 9" id="KW-0238">DNA-binding</keyword>
<evidence type="ECO:0000256" key="7">
    <source>
        <dbReference type="ARBA" id="ARBA00023159"/>
    </source>
</evidence>
<gene>
    <name evidence="12" type="ORF">J2Z32_003831</name>
</gene>
<evidence type="ECO:0000256" key="6">
    <source>
        <dbReference type="ARBA" id="ARBA00023125"/>
    </source>
</evidence>
<name>A0ABS4FX58_9BACL</name>
<dbReference type="Pfam" id="PF00072">
    <property type="entry name" value="Response_reg"/>
    <property type="match status" value="1"/>
</dbReference>
<keyword evidence="3 10" id="KW-0597">Phosphoprotein</keyword>
<accession>A0ABS4FX58</accession>
<keyword evidence="7 9" id="KW-0010">Activator</keyword>
<dbReference type="PROSITE" id="PS50110">
    <property type="entry name" value="RESPONSE_REGULATORY"/>
    <property type="match status" value="1"/>
</dbReference>
<dbReference type="Gene3D" id="3.40.50.2300">
    <property type="match status" value="1"/>
</dbReference>
<evidence type="ECO:0000256" key="2">
    <source>
        <dbReference type="ARBA" id="ARBA00022490"/>
    </source>
</evidence>
<protein>
    <recommendedName>
        <fullName evidence="9">Transcriptional regulatory protein</fullName>
    </recommendedName>
</protein>
<dbReference type="InterPro" id="IPR036390">
    <property type="entry name" value="WH_DNA-bd_sf"/>
</dbReference>
<dbReference type="PIRSF" id="PIRSF006171">
    <property type="entry name" value="RR_citrat_malat"/>
    <property type="match status" value="1"/>
</dbReference>
<dbReference type="SMART" id="SM00448">
    <property type="entry name" value="REC"/>
    <property type="match status" value="1"/>
</dbReference>
<evidence type="ECO:0000256" key="9">
    <source>
        <dbReference type="PIRNR" id="PIRNR006171"/>
    </source>
</evidence>
<dbReference type="InterPro" id="IPR024187">
    <property type="entry name" value="Sig_transdc_resp-reg_cit/mal"/>
</dbReference>
<evidence type="ECO:0000313" key="12">
    <source>
        <dbReference type="EMBL" id="MBP1907166.1"/>
    </source>
</evidence>
<dbReference type="PANTHER" id="PTHR45526:SF1">
    <property type="entry name" value="TRANSCRIPTIONAL REGULATORY PROTEIN DCUR-RELATED"/>
    <property type="match status" value="1"/>
</dbReference>
<keyword evidence="8 9" id="KW-0804">Transcription</keyword>
<dbReference type="EMBL" id="JAGGKG010000022">
    <property type="protein sequence ID" value="MBP1907166.1"/>
    <property type="molecule type" value="Genomic_DNA"/>
</dbReference>
<evidence type="ECO:0000256" key="4">
    <source>
        <dbReference type="ARBA" id="ARBA00023012"/>
    </source>
</evidence>
<evidence type="ECO:0000259" key="11">
    <source>
        <dbReference type="PROSITE" id="PS50110"/>
    </source>
</evidence>
<sequence>MIKVLIVEDDPMVAEMNKFYTEQTPGFRVDGWASTVEEALSMMEKTTYDLLLLDIYMPGSNGLELLSQIRNKSLTTDVIVISAAKDTASIRQALHNGAVDYLIKPFEFNRLRAALETYRDRAKLFRSSEVIVQSELDSLTHPTPGATHNAPLPKGLTRQTLQTIWKAISGLSNEWFASEELSAAAGISRVSTGKYLTELEARGILEMDHVYGAVGRPVQKYRVTPQGHQEIRKYL</sequence>
<reference evidence="12 13" key="1">
    <citation type="submission" date="2021-03" db="EMBL/GenBank/DDBJ databases">
        <title>Genomic Encyclopedia of Type Strains, Phase IV (KMG-IV): sequencing the most valuable type-strain genomes for metagenomic binning, comparative biology and taxonomic classification.</title>
        <authorList>
            <person name="Goeker M."/>
        </authorList>
    </citation>
    <scope>NUCLEOTIDE SEQUENCE [LARGE SCALE GENOMIC DNA]</scope>
    <source>
        <strain evidence="12 13">DSM 14349</strain>
    </source>
</reference>